<protein>
    <submittedName>
        <fullName evidence="1">Uncharacterized protein</fullName>
    </submittedName>
</protein>
<reference evidence="1" key="1">
    <citation type="submission" date="2023-04" db="EMBL/GenBank/DDBJ databases">
        <title>Draft Genome sequencing of Naganishia species isolated from polar environments using Oxford Nanopore Technology.</title>
        <authorList>
            <person name="Leo P."/>
            <person name="Venkateswaran K."/>
        </authorList>
    </citation>
    <scope>NUCLEOTIDE SEQUENCE</scope>
    <source>
        <strain evidence="1">MNA-CCFEE 5425</strain>
    </source>
</reference>
<evidence type="ECO:0000313" key="1">
    <source>
        <dbReference type="EMBL" id="KAJ9119571.1"/>
    </source>
</evidence>
<name>A0ACC2X7C6_9TREE</name>
<keyword evidence="2" id="KW-1185">Reference proteome</keyword>
<organism evidence="1 2">
    <name type="scientific">Naganishia vaughanmartiniae</name>
    <dbReference type="NCBI Taxonomy" id="1424756"/>
    <lineage>
        <taxon>Eukaryota</taxon>
        <taxon>Fungi</taxon>
        <taxon>Dikarya</taxon>
        <taxon>Basidiomycota</taxon>
        <taxon>Agaricomycotina</taxon>
        <taxon>Tremellomycetes</taxon>
        <taxon>Filobasidiales</taxon>
        <taxon>Filobasidiaceae</taxon>
        <taxon>Naganishia</taxon>
    </lineage>
</organism>
<sequence length="988" mass="108845">MFLPMKSLGSTIGLPFLSANEDNQLLFRTGQHGVKRLAAQEIDANDLKYWQQYWTLFDSSADVYSLITIQDVRNALQHSPRNIYTLINVLSTHLFQLLRSPGFPSVTQQSNIPVPSSFKRSWTGGNTVKNGEDPTREALNCVRVLGRVMVVVYENDADGDGVDDAEFYGNETKVPTDSQLRDHFASNTLWKRNRSDLPDAATAEAQRARDIPDESRTDNEQKSSLAEQLIKCTIDLLFCAGFTIPESVKDQQGDKINYVIWEKGVGSTQNIGSTSDLDKNKSEMLLFLCILVSSTIYTPPHALPYATNRGLQYLTHSLERRLVLSLLCSWLNTSLSTHTSNWGEQLPYNHLLLKSGEDRRTLVKMSFMTLLVALDHWEVEPRSTVETPSLGGLPGPSSSSSFAAINTPDRESKKSENAFRYFITKLHRKEDLTFILDGILANMSEHTSVRNNVLPGSKRPVTSVSEVFMLFWRLIDLNKRFRAFFAESGKTADVVGYTVLCCLELKDNPAQQGLLRMLSYILQTLSSDRTFGPALNEPLRITIPSKWMVPGLASDFLIVSILSIATTPGLNSLFPALAITLSNVAPYLQGVGFQTSMKLLQLYQAFSSPGFILADEGHPRLVYYLLVGDQLFKRGASSSDLFSSYRLEAFNGVLTHRLQENPNIVYAILLHHRDFQKLATFTLTSGLAEIQKKMLARATAAVQNPTDSKDQLRSPFDTTPSTEKGGLSQHDSRESSDLPYTPVSPYTKESSITLPLFTPGEAEEDPLASAEANAHRAQAKPLSDKAKGKRRMSSGTLGGDGNEELQQLALQGIGPNGYIPTAEWVASWQKGLPLDTVLLAISELLPKVQSIQSLNSGGPNRNVVDYLRAVSLKDVLPPHPIHTPRKFQWSVASTVWLTSLLWGDIYVQALPSFSGTSVKLFGVRQAAPSRREQAIQNVSNRLMSFVGGSANGGAVGSAHPAGTGGSSGPPSRRTSTSLTPNMRTLNPM</sequence>
<proteinExistence type="predicted"/>
<accession>A0ACC2X7C6</accession>
<gene>
    <name evidence="1" type="ORF">QFC22_003280</name>
</gene>
<dbReference type="EMBL" id="JASBWU010000008">
    <property type="protein sequence ID" value="KAJ9119571.1"/>
    <property type="molecule type" value="Genomic_DNA"/>
</dbReference>
<evidence type="ECO:0000313" key="2">
    <source>
        <dbReference type="Proteomes" id="UP001243375"/>
    </source>
</evidence>
<comment type="caution">
    <text evidence="1">The sequence shown here is derived from an EMBL/GenBank/DDBJ whole genome shotgun (WGS) entry which is preliminary data.</text>
</comment>
<dbReference type="Proteomes" id="UP001243375">
    <property type="component" value="Unassembled WGS sequence"/>
</dbReference>